<dbReference type="EMBL" id="CABM01000048">
    <property type="protein sequence ID" value="CBH98048.1"/>
    <property type="molecule type" value="Genomic_DNA"/>
</dbReference>
<evidence type="ECO:0000259" key="4">
    <source>
        <dbReference type="PROSITE" id="PS51063"/>
    </source>
</evidence>
<sequence>METFRAGAPILIQPSHLYAVRSGAVKSVWNDAVHQSSIIDLCFPGQLFALESLIEFEPSHREFKASMSMTSVCSVACNIKGKSRASKELCGRVSAALATRLLPTYQLTHVIQSGSQVRVAYYMMKVMHADATCNSPGHRILPNIPRADIADYLRLRVETVSRVFSTFRKQGWIRGQVHRIDVVDPEAIKAVAGQLGEAGP</sequence>
<dbReference type="SMART" id="SM00419">
    <property type="entry name" value="HTH_CRP"/>
    <property type="match status" value="1"/>
</dbReference>
<dbReference type="SUPFAM" id="SSF51206">
    <property type="entry name" value="cAMP-binding domain-like"/>
    <property type="match status" value="1"/>
</dbReference>
<dbReference type="InterPro" id="IPR014710">
    <property type="entry name" value="RmlC-like_jellyroll"/>
</dbReference>
<dbReference type="PROSITE" id="PS51063">
    <property type="entry name" value="HTH_CRP_2"/>
    <property type="match status" value="1"/>
</dbReference>
<evidence type="ECO:0000256" key="3">
    <source>
        <dbReference type="ARBA" id="ARBA00023163"/>
    </source>
</evidence>
<organism evidence="5">
    <name type="scientific">mine drainage metagenome</name>
    <dbReference type="NCBI Taxonomy" id="410659"/>
    <lineage>
        <taxon>unclassified sequences</taxon>
        <taxon>metagenomes</taxon>
        <taxon>ecological metagenomes</taxon>
    </lineage>
</organism>
<gene>
    <name evidence="5" type="ORF">CARN2_3524</name>
</gene>
<dbReference type="Pfam" id="PF13545">
    <property type="entry name" value="HTH_Crp_2"/>
    <property type="match status" value="1"/>
</dbReference>
<keyword evidence="2" id="KW-0238">DNA-binding</keyword>
<evidence type="ECO:0000256" key="1">
    <source>
        <dbReference type="ARBA" id="ARBA00023015"/>
    </source>
</evidence>
<name>E6PSZ1_9ZZZZ</name>
<dbReference type="GO" id="GO:0003677">
    <property type="term" value="F:DNA binding"/>
    <property type="evidence" value="ECO:0007669"/>
    <property type="project" value="UniProtKB-KW"/>
</dbReference>
<evidence type="ECO:0000256" key="2">
    <source>
        <dbReference type="ARBA" id="ARBA00023125"/>
    </source>
</evidence>
<evidence type="ECO:0000313" key="5">
    <source>
        <dbReference type="EMBL" id="CBH98048.1"/>
    </source>
</evidence>
<dbReference type="SUPFAM" id="SSF46785">
    <property type="entry name" value="Winged helix' DNA-binding domain"/>
    <property type="match status" value="1"/>
</dbReference>
<protein>
    <recommendedName>
        <fullName evidence="4">HTH crp-type domain-containing protein</fullName>
    </recommendedName>
</protein>
<dbReference type="InterPro" id="IPR012318">
    <property type="entry name" value="HTH_CRP"/>
</dbReference>
<dbReference type="InterPro" id="IPR018490">
    <property type="entry name" value="cNMP-bd_dom_sf"/>
</dbReference>
<dbReference type="Gene3D" id="2.60.120.10">
    <property type="entry name" value="Jelly Rolls"/>
    <property type="match status" value="1"/>
</dbReference>
<dbReference type="AlphaFoldDB" id="E6PSZ1"/>
<keyword evidence="1" id="KW-0805">Transcription regulation</keyword>
<accession>E6PSZ1</accession>
<keyword evidence="3" id="KW-0804">Transcription</keyword>
<dbReference type="Gene3D" id="1.10.10.10">
    <property type="entry name" value="Winged helix-like DNA-binding domain superfamily/Winged helix DNA-binding domain"/>
    <property type="match status" value="1"/>
</dbReference>
<reference evidence="5" key="1">
    <citation type="submission" date="2009-10" db="EMBL/GenBank/DDBJ databases">
        <title>Diversity of trophic interactions inside an arsenic-rich microbial ecosystem.</title>
        <authorList>
            <person name="Bertin P.N."/>
            <person name="Heinrich-Salmeron A."/>
            <person name="Pelletier E."/>
            <person name="Goulhen-Chollet F."/>
            <person name="Arsene-Ploetze F."/>
            <person name="Gallien S."/>
            <person name="Calteau A."/>
            <person name="Vallenet D."/>
            <person name="Casiot C."/>
            <person name="Chane-Woon-Ming B."/>
            <person name="Giloteaux L."/>
            <person name="Barakat M."/>
            <person name="Bonnefoy V."/>
            <person name="Bruneel O."/>
            <person name="Chandler M."/>
            <person name="Cleiss J."/>
            <person name="Duran R."/>
            <person name="Elbaz-Poulichet F."/>
            <person name="Fonknechten N."/>
            <person name="Lauga B."/>
            <person name="Mornico D."/>
            <person name="Ortet P."/>
            <person name="Schaeffer C."/>
            <person name="Siguier P."/>
            <person name="Alexander Thil Smith A."/>
            <person name="Van Dorsselaer A."/>
            <person name="Weissenbach J."/>
            <person name="Medigue C."/>
            <person name="Le Paslier D."/>
        </authorList>
    </citation>
    <scope>NUCLEOTIDE SEQUENCE</scope>
</reference>
<dbReference type="GO" id="GO:0006355">
    <property type="term" value="P:regulation of DNA-templated transcription"/>
    <property type="evidence" value="ECO:0007669"/>
    <property type="project" value="InterPro"/>
</dbReference>
<proteinExistence type="predicted"/>
<dbReference type="PRINTS" id="PR00034">
    <property type="entry name" value="HTHCRP"/>
</dbReference>
<dbReference type="InterPro" id="IPR036388">
    <property type="entry name" value="WH-like_DNA-bd_sf"/>
</dbReference>
<dbReference type="InterPro" id="IPR036390">
    <property type="entry name" value="WH_DNA-bd_sf"/>
</dbReference>
<comment type="caution">
    <text evidence="5">The sequence shown here is derived from an EMBL/GenBank/DDBJ whole genome shotgun (WGS) entry which is preliminary data.</text>
</comment>
<feature type="domain" description="HTH crp-type" evidence="4">
    <location>
        <begin position="113"/>
        <end position="186"/>
    </location>
</feature>